<dbReference type="EMBL" id="JANPWB010000004">
    <property type="protein sequence ID" value="KAJ1192670.1"/>
    <property type="molecule type" value="Genomic_DNA"/>
</dbReference>
<accession>A0AAV7UU81</accession>
<organism evidence="2 3">
    <name type="scientific">Pleurodeles waltl</name>
    <name type="common">Iberian ribbed newt</name>
    <dbReference type="NCBI Taxonomy" id="8319"/>
    <lineage>
        <taxon>Eukaryota</taxon>
        <taxon>Metazoa</taxon>
        <taxon>Chordata</taxon>
        <taxon>Craniata</taxon>
        <taxon>Vertebrata</taxon>
        <taxon>Euteleostomi</taxon>
        <taxon>Amphibia</taxon>
        <taxon>Batrachia</taxon>
        <taxon>Caudata</taxon>
        <taxon>Salamandroidea</taxon>
        <taxon>Salamandridae</taxon>
        <taxon>Pleurodelinae</taxon>
        <taxon>Pleurodeles</taxon>
    </lineage>
</organism>
<dbReference type="AlphaFoldDB" id="A0AAV7UU81"/>
<proteinExistence type="predicted"/>
<feature type="region of interest" description="Disordered" evidence="1">
    <location>
        <begin position="1"/>
        <end position="56"/>
    </location>
</feature>
<comment type="caution">
    <text evidence="2">The sequence shown here is derived from an EMBL/GenBank/DDBJ whole genome shotgun (WGS) entry which is preliminary data.</text>
</comment>
<protein>
    <submittedName>
        <fullName evidence="2">Uncharacterized protein</fullName>
    </submittedName>
</protein>
<name>A0AAV7UU81_PLEWA</name>
<evidence type="ECO:0000256" key="1">
    <source>
        <dbReference type="SAM" id="MobiDB-lite"/>
    </source>
</evidence>
<evidence type="ECO:0000313" key="3">
    <source>
        <dbReference type="Proteomes" id="UP001066276"/>
    </source>
</evidence>
<reference evidence="2" key="1">
    <citation type="journal article" date="2022" name="bioRxiv">
        <title>Sequencing and chromosome-scale assembly of the giantPleurodeles waltlgenome.</title>
        <authorList>
            <person name="Brown T."/>
            <person name="Elewa A."/>
            <person name="Iarovenko S."/>
            <person name="Subramanian E."/>
            <person name="Araus A.J."/>
            <person name="Petzold A."/>
            <person name="Susuki M."/>
            <person name="Suzuki K.-i.T."/>
            <person name="Hayashi T."/>
            <person name="Toyoda A."/>
            <person name="Oliveira C."/>
            <person name="Osipova E."/>
            <person name="Leigh N.D."/>
            <person name="Simon A."/>
            <person name="Yun M.H."/>
        </authorList>
    </citation>
    <scope>NUCLEOTIDE SEQUENCE</scope>
    <source>
        <strain evidence="2">20211129_DDA</strain>
        <tissue evidence="2">Liver</tissue>
    </source>
</reference>
<keyword evidence="3" id="KW-1185">Reference proteome</keyword>
<sequence>MSKAAAGAKHTGPRERQLEIWSGMGRPAEREAASRSTTPDSGLAEAVTNSRWHSGDSSRHLLKADRMLAMWWMKEAAVAADGENSKWAGLGTLLSSLGEVEYPNFAWMAMDDKGVHNTLRV</sequence>
<gene>
    <name evidence="2" type="ORF">NDU88_001976</name>
</gene>
<dbReference type="Proteomes" id="UP001066276">
    <property type="component" value="Chromosome 2_2"/>
</dbReference>
<evidence type="ECO:0000313" key="2">
    <source>
        <dbReference type="EMBL" id="KAJ1192670.1"/>
    </source>
</evidence>